<dbReference type="Gene3D" id="3.60.21.10">
    <property type="match status" value="1"/>
</dbReference>
<keyword evidence="2" id="KW-1185">Reference proteome</keyword>
<gene>
    <name evidence="1" type="ORF">DCMF_25545</name>
</gene>
<dbReference type="RefSeq" id="WP_148137043.1">
    <property type="nucleotide sequence ID" value="NZ_CP017634.1"/>
</dbReference>
<accession>A0A3G1KZ72</accession>
<protein>
    <submittedName>
        <fullName evidence="1">Metallophosphoesterase</fullName>
    </submittedName>
</protein>
<dbReference type="NCBIfam" id="TIGR03768">
    <property type="entry name" value="RPA4764"/>
    <property type="match status" value="1"/>
</dbReference>
<dbReference type="Proteomes" id="UP000323521">
    <property type="component" value="Chromosome"/>
</dbReference>
<dbReference type="PANTHER" id="PTHR43143">
    <property type="entry name" value="METALLOPHOSPHOESTERASE, CALCINEURIN SUPERFAMILY"/>
    <property type="match status" value="1"/>
</dbReference>
<organism evidence="1 2">
    <name type="scientific">Formimonas warabiya</name>
    <dbReference type="NCBI Taxonomy" id="1761012"/>
    <lineage>
        <taxon>Bacteria</taxon>
        <taxon>Bacillati</taxon>
        <taxon>Bacillota</taxon>
        <taxon>Clostridia</taxon>
        <taxon>Eubacteriales</taxon>
        <taxon>Peptococcaceae</taxon>
        <taxon>Candidatus Formimonas</taxon>
    </lineage>
</organism>
<dbReference type="AlphaFoldDB" id="A0A3G1KZ72"/>
<evidence type="ECO:0000313" key="2">
    <source>
        <dbReference type="Proteomes" id="UP000323521"/>
    </source>
</evidence>
<dbReference type="OrthoDB" id="1776264at2"/>
<reference evidence="1 2" key="1">
    <citation type="submission" date="2016-10" db="EMBL/GenBank/DDBJ databases">
        <title>Complete Genome Sequence of Peptococcaceae strain DCMF.</title>
        <authorList>
            <person name="Edwards R.J."/>
            <person name="Holland S.I."/>
            <person name="Deshpande N.P."/>
            <person name="Wong Y.K."/>
            <person name="Ertan H."/>
            <person name="Manefield M."/>
            <person name="Russell T.L."/>
            <person name="Lee M.J."/>
        </authorList>
    </citation>
    <scope>NUCLEOTIDE SEQUENCE [LARGE SCALE GENOMIC DNA]</scope>
    <source>
        <strain evidence="1 2">DCMF</strain>
    </source>
</reference>
<evidence type="ECO:0000313" key="1">
    <source>
        <dbReference type="EMBL" id="ATW27669.1"/>
    </source>
</evidence>
<dbReference type="InterPro" id="IPR051918">
    <property type="entry name" value="STPP_CPPED1"/>
</dbReference>
<name>A0A3G1KZ72_FORW1</name>
<dbReference type="EMBL" id="CP017634">
    <property type="protein sequence ID" value="ATW27669.1"/>
    <property type="molecule type" value="Genomic_DNA"/>
</dbReference>
<dbReference type="InterPro" id="IPR022507">
    <property type="entry name" value="Metallophosphoesterase_RPA4764"/>
</dbReference>
<sequence>MLKKFKIVNDLVNRTFRNKKICLMLLVIVLISLSGYSKKVEADDKGLNELKGYPIASDVFTTHQKTVIPDVTRWAFNKIFPYEVSKYKKYGYGTWHYGPGIQTIKRLDLMPSSYTGATAKNTAGLLNFFTVTDIHITDEETPAQAIAAGYKGQNSSAYSPVIMYSTQVLDAAVQTINAIHKKTPFDFGIFLGDAINNMQYNELRWYIDVLDGKEINPDSGVKDDPVPGPYNDYQDKFKAAGLDKTIPWYQTLGNHDQLHMGVGPLDDYLRKVYVGEEILNVGDIFNDPLGMDSRGTYMGSIDGRTRYGDVIGVGPVKDFKTPPRVLAADPNRCPLTRNEWMSEFLKTASKPVGHGFTEANIDKGFACYSFEPKSNIPIKVIVLDDNQMEPDFDIHEQGSLDEERFNWLVSELDEGQTEGKLMIISSHIPIYLIGVKGHSPVTKERLISKLNTYPNLMMWLSGHYHQNTVTAYKSPDASRPELGFWLVETSSLRDFPQQFRTFDIVRNSDNTVSIFTTNVDTAVKNGSLAAISRSYSIATQQLVKNNLNYLPSGSYNAELVKQLSPDMQDKLRKYGTPVSSKF</sequence>
<dbReference type="PANTHER" id="PTHR43143:SF1">
    <property type="entry name" value="SERINE_THREONINE-PROTEIN PHOSPHATASE CPPED1"/>
    <property type="match status" value="1"/>
</dbReference>
<dbReference type="KEGG" id="fwa:DCMF_25545"/>
<dbReference type="InterPro" id="IPR029052">
    <property type="entry name" value="Metallo-depent_PP-like"/>
</dbReference>
<proteinExistence type="predicted"/>
<dbReference type="SUPFAM" id="SSF56300">
    <property type="entry name" value="Metallo-dependent phosphatases"/>
    <property type="match status" value="1"/>
</dbReference>